<organism evidence="1">
    <name type="scientific">Arundo donax</name>
    <name type="common">Giant reed</name>
    <name type="synonym">Donax arundinaceus</name>
    <dbReference type="NCBI Taxonomy" id="35708"/>
    <lineage>
        <taxon>Eukaryota</taxon>
        <taxon>Viridiplantae</taxon>
        <taxon>Streptophyta</taxon>
        <taxon>Embryophyta</taxon>
        <taxon>Tracheophyta</taxon>
        <taxon>Spermatophyta</taxon>
        <taxon>Magnoliopsida</taxon>
        <taxon>Liliopsida</taxon>
        <taxon>Poales</taxon>
        <taxon>Poaceae</taxon>
        <taxon>PACMAD clade</taxon>
        <taxon>Arundinoideae</taxon>
        <taxon>Arundineae</taxon>
        <taxon>Arundo</taxon>
    </lineage>
</organism>
<sequence>MQCVWVQKLFSFFLFF</sequence>
<protein>
    <submittedName>
        <fullName evidence="1">Uncharacterized protein</fullName>
    </submittedName>
</protein>
<proteinExistence type="predicted"/>
<name>A0A0A8YSG0_ARUDO</name>
<evidence type="ECO:0000313" key="1">
    <source>
        <dbReference type="EMBL" id="JAD25392.1"/>
    </source>
</evidence>
<dbReference type="EMBL" id="GBRH01272503">
    <property type="protein sequence ID" value="JAD25392.1"/>
    <property type="molecule type" value="Transcribed_RNA"/>
</dbReference>
<accession>A0A0A8YSG0</accession>
<dbReference type="AlphaFoldDB" id="A0A0A8YSG0"/>
<reference evidence="1" key="1">
    <citation type="submission" date="2014-09" db="EMBL/GenBank/DDBJ databases">
        <authorList>
            <person name="Magalhaes I.L.F."/>
            <person name="Oliveira U."/>
            <person name="Santos F.R."/>
            <person name="Vidigal T.H.D.A."/>
            <person name="Brescovit A.D."/>
            <person name="Santos A.J."/>
        </authorList>
    </citation>
    <scope>NUCLEOTIDE SEQUENCE</scope>
    <source>
        <tissue evidence="1">Shoot tissue taken approximately 20 cm above the soil surface</tissue>
    </source>
</reference>
<reference evidence="1" key="2">
    <citation type="journal article" date="2015" name="Data Brief">
        <title>Shoot transcriptome of the giant reed, Arundo donax.</title>
        <authorList>
            <person name="Barrero R.A."/>
            <person name="Guerrero F.D."/>
            <person name="Moolhuijzen P."/>
            <person name="Goolsby J.A."/>
            <person name="Tidwell J."/>
            <person name="Bellgard S.E."/>
            <person name="Bellgard M.I."/>
        </authorList>
    </citation>
    <scope>NUCLEOTIDE SEQUENCE</scope>
    <source>
        <tissue evidence="1">Shoot tissue taken approximately 20 cm above the soil surface</tissue>
    </source>
</reference>